<dbReference type="Pfam" id="PF00400">
    <property type="entry name" value="WD40"/>
    <property type="match status" value="3"/>
</dbReference>
<dbReference type="GeneID" id="106810674"/>
<keyword evidence="2" id="KW-0677">Repeat</keyword>
<reference evidence="6" key="1">
    <citation type="submission" date="2025-08" db="UniProtKB">
        <authorList>
            <consortium name="RefSeq"/>
        </authorList>
    </citation>
    <scope>IDENTIFICATION</scope>
</reference>
<evidence type="ECO:0000256" key="4">
    <source>
        <dbReference type="SAM" id="MobiDB-lite"/>
    </source>
</evidence>
<dbReference type="RefSeq" id="XP_014669589.1">
    <property type="nucleotide sequence ID" value="XM_014814103.1"/>
</dbReference>
<name>A0ABM1EBL8_PRICU</name>
<evidence type="ECO:0000256" key="3">
    <source>
        <dbReference type="PROSITE-ProRule" id="PRU00221"/>
    </source>
</evidence>
<dbReference type="SMART" id="SM00320">
    <property type="entry name" value="WD40"/>
    <property type="match status" value="6"/>
</dbReference>
<dbReference type="PANTHER" id="PTHR22838">
    <property type="entry name" value="WD REPEAT PROTEIN 26-RELATED"/>
    <property type="match status" value="1"/>
</dbReference>
<dbReference type="PROSITE" id="PS50294">
    <property type="entry name" value="WD_REPEATS_REGION"/>
    <property type="match status" value="2"/>
</dbReference>
<dbReference type="Gene3D" id="2.130.10.10">
    <property type="entry name" value="YVTN repeat-like/Quinoprotein amine dehydrogenase"/>
    <property type="match status" value="2"/>
</dbReference>
<organism evidence="5 6">
    <name type="scientific">Priapulus caudatus</name>
    <name type="common">Priapulid worm</name>
    <dbReference type="NCBI Taxonomy" id="37621"/>
    <lineage>
        <taxon>Eukaryota</taxon>
        <taxon>Metazoa</taxon>
        <taxon>Ecdysozoa</taxon>
        <taxon>Scalidophora</taxon>
        <taxon>Priapulida</taxon>
        <taxon>Priapulimorpha</taxon>
        <taxon>Priapulimorphida</taxon>
        <taxon>Priapulidae</taxon>
        <taxon>Priapulus</taxon>
    </lineage>
</organism>
<feature type="repeat" description="WD" evidence="3">
    <location>
        <begin position="197"/>
        <end position="238"/>
    </location>
</feature>
<protein>
    <submittedName>
        <fullName evidence="6">WD repeat-containing protein 13-like</fullName>
    </submittedName>
</protein>
<dbReference type="InterPro" id="IPR015943">
    <property type="entry name" value="WD40/YVTN_repeat-like_dom_sf"/>
</dbReference>
<feature type="region of interest" description="Disordered" evidence="4">
    <location>
        <begin position="88"/>
        <end position="123"/>
    </location>
</feature>
<evidence type="ECO:0000313" key="6">
    <source>
        <dbReference type="RefSeq" id="XP_014669589.1"/>
    </source>
</evidence>
<keyword evidence="1 3" id="KW-0853">WD repeat</keyword>
<proteinExistence type="predicted"/>
<dbReference type="PROSITE" id="PS50082">
    <property type="entry name" value="WD_REPEATS_2"/>
    <property type="match status" value="2"/>
</dbReference>
<dbReference type="Proteomes" id="UP000695022">
    <property type="component" value="Unplaced"/>
</dbReference>
<gene>
    <name evidence="6" type="primary">LOC106810674</name>
</gene>
<accession>A0ABM1EBL8</accession>
<dbReference type="SUPFAM" id="SSF50978">
    <property type="entry name" value="WD40 repeat-like"/>
    <property type="match status" value="1"/>
</dbReference>
<evidence type="ECO:0000256" key="1">
    <source>
        <dbReference type="ARBA" id="ARBA00022574"/>
    </source>
</evidence>
<evidence type="ECO:0000313" key="5">
    <source>
        <dbReference type="Proteomes" id="UP000695022"/>
    </source>
</evidence>
<keyword evidence="5" id="KW-1185">Reference proteome</keyword>
<dbReference type="InterPro" id="IPR001680">
    <property type="entry name" value="WD40_rpt"/>
</dbReference>
<dbReference type="InterPro" id="IPR036322">
    <property type="entry name" value="WD40_repeat_dom_sf"/>
</dbReference>
<sequence length="473" mass="52184">MTAVWQQVLAVDARYNAHRAPMCPQFRTLYIRRRSQLLRDNAKTEHDPLLRKQYLQIRARLLAERYGVLCNPDGSSIKSRTASLRGSRVNLESDSEEARNRRRWSSSPQKLIADTKHDEGVTPTSEAEASRAMAGGGTIEENYAFAGVYHIFDQHTDAVTAVRFANDDKSRLACCSTDGALSVCQLVPPPSTVICEGRGHQQGVTGFQWSISNDLIVSCSLDATVRLWHVASATCLRIVEDSAGAQIHSVTFQPVNNNMIVTGNSRGLVQVLNISTGKYAKGGSSKATGKVMALEFEPTGRLLWSGDDKGTIFSYIFDMATGKLTKSKRIVACEGATISCICARSWISREARDPSLLVNISANSLCLFRVMDKSGTLKLRRRMSVRHRSYNIHSSFCPLMSFRQGACVVTGSEDMCVYFFNIEKESKACVNKLQGHSAPVLDVCFNYDESLLASSDASGLVIIWRREEKGSAL</sequence>
<dbReference type="PANTHER" id="PTHR22838:SF4">
    <property type="entry name" value="WD REPEAT-CONTAINING PROTEIN 13"/>
    <property type="match status" value="1"/>
</dbReference>
<evidence type="ECO:0000256" key="2">
    <source>
        <dbReference type="ARBA" id="ARBA00022737"/>
    </source>
</evidence>
<feature type="repeat" description="WD" evidence="3">
    <location>
        <begin position="433"/>
        <end position="464"/>
    </location>
</feature>
<dbReference type="InterPro" id="IPR051350">
    <property type="entry name" value="WD_repeat-ST_regulator"/>
</dbReference>